<feature type="non-terminal residue" evidence="2">
    <location>
        <position position="53"/>
    </location>
</feature>
<evidence type="ECO:0000313" key="1">
    <source>
        <dbReference type="EMBL" id="KUJ13634.1"/>
    </source>
</evidence>
<proteinExistence type="predicted"/>
<evidence type="ECO:0000313" key="2">
    <source>
        <dbReference type="EMBL" id="KUJ22927.1"/>
    </source>
</evidence>
<dbReference type="KEGG" id="psco:LY89DRAFT_314238"/>
<gene>
    <name evidence="1" type="ORF">LY89DRAFT_144126</name>
    <name evidence="2" type="ORF">LY89DRAFT_314238</name>
</gene>
<dbReference type="RefSeq" id="XP_018067989.1">
    <property type="nucleotide sequence ID" value="XM_018205336.1"/>
</dbReference>
<reference evidence="2 3" key="1">
    <citation type="submission" date="2015-10" db="EMBL/GenBank/DDBJ databases">
        <title>Full genome of DAOMC 229536 Phialocephala scopiformis, a fungal endophyte of spruce producing the potent anti-insectan compound rugulosin.</title>
        <authorList>
            <consortium name="DOE Joint Genome Institute"/>
            <person name="Walker A.K."/>
            <person name="Frasz S.L."/>
            <person name="Seifert K.A."/>
            <person name="Miller J.D."/>
            <person name="Mondo S.J."/>
            <person name="Labutti K."/>
            <person name="Lipzen A."/>
            <person name="Dockter R."/>
            <person name="Kennedy M."/>
            <person name="Grigoriev I.V."/>
            <person name="Spatafora J.W."/>
        </authorList>
    </citation>
    <scope>NUCLEOTIDE SEQUENCE [LARGE SCALE GENOMIC DNA]</scope>
    <source>
        <strain evidence="2 3">CBS 120377</strain>
    </source>
</reference>
<dbReference type="OrthoDB" id="3598200at2759"/>
<sequence>MESWRLKDDLDLEDFGGLWLSHPTSRNGRICGVNPESVGEMTLDQGEGTDQFT</sequence>
<accession>A0A194XTA4</accession>
<dbReference type="GeneID" id="28816387"/>
<dbReference type="AlphaFoldDB" id="A0A194XTA4"/>
<organism evidence="2 3">
    <name type="scientific">Mollisia scopiformis</name>
    <name type="common">Conifer needle endophyte fungus</name>
    <name type="synonym">Phialocephala scopiformis</name>
    <dbReference type="NCBI Taxonomy" id="149040"/>
    <lineage>
        <taxon>Eukaryota</taxon>
        <taxon>Fungi</taxon>
        <taxon>Dikarya</taxon>
        <taxon>Ascomycota</taxon>
        <taxon>Pezizomycotina</taxon>
        <taxon>Leotiomycetes</taxon>
        <taxon>Helotiales</taxon>
        <taxon>Mollisiaceae</taxon>
        <taxon>Mollisia</taxon>
    </lineage>
</organism>
<dbReference type="Proteomes" id="UP000070700">
    <property type="component" value="Unassembled WGS sequence"/>
</dbReference>
<name>A0A194XTA4_MOLSC</name>
<protein>
    <submittedName>
        <fullName evidence="2">Uncharacterized protein</fullName>
    </submittedName>
</protein>
<dbReference type="RefSeq" id="XP_018077282.1">
    <property type="nucleotide sequence ID" value="XM_018206661.1"/>
</dbReference>
<dbReference type="KEGG" id="psco:LY89DRAFT_144126"/>
<dbReference type="EMBL" id="KQ947406">
    <property type="protein sequence ID" value="KUJ22927.1"/>
    <property type="molecule type" value="Genomic_DNA"/>
</dbReference>
<dbReference type="GeneID" id="28815062"/>
<keyword evidence="3" id="KW-1185">Reference proteome</keyword>
<dbReference type="EMBL" id="KQ947421">
    <property type="protein sequence ID" value="KUJ13634.1"/>
    <property type="molecule type" value="Genomic_DNA"/>
</dbReference>
<evidence type="ECO:0000313" key="3">
    <source>
        <dbReference type="Proteomes" id="UP000070700"/>
    </source>
</evidence>